<organism evidence="1 2">
    <name type="scientific">Nocardia terpenica</name>
    <dbReference type="NCBI Taxonomy" id="455432"/>
    <lineage>
        <taxon>Bacteria</taxon>
        <taxon>Bacillati</taxon>
        <taxon>Actinomycetota</taxon>
        <taxon>Actinomycetes</taxon>
        <taxon>Mycobacteriales</taxon>
        <taxon>Nocardiaceae</taxon>
        <taxon>Nocardia</taxon>
    </lineage>
</organism>
<protein>
    <submittedName>
        <fullName evidence="1">Uncharacterized protein</fullName>
    </submittedName>
</protein>
<dbReference type="RefSeq" id="WP_067584254.1">
    <property type="nucleotide sequence ID" value="NZ_JABMCZ010000003.1"/>
</dbReference>
<evidence type="ECO:0000313" key="2">
    <source>
        <dbReference type="Proteomes" id="UP000076512"/>
    </source>
</evidence>
<dbReference type="OrthoDB" id="4562900at2"/>
<dbReference type="Proteomes" id="UP000076512">
    <property type="component" value="Unassembled WGS sequence"/>
</dbReference>
<gene>
    <name evidence="1" type="ORF">AWN90_03340</name>
</gene>
<keyword evidence="2" id="KW-1185">Reference proteome</keyword>
<dbReference type="AlphaFoldDB" id="A0A164KYJ3"/>
<sequence>MSQSDPLPYKNYVHADGKLAEFMCQVYLMDLTIERARELRHIHRFHHPDECLVHLAATYLLLLSEGDF</sequence>
<evidence type="ECO:0000313" key="1">
    <source>
        <dbReference type="EMBL" id="KZM71851.1"/>
    </source>
</evidence>
<reference evidence="1 2" key="1">
    <citation type="submission" date="2016-04" db="EMBL/GenBank/DDBJ databases">
        <authorList>
            <person name="Evans L.H."/>
            <person name="Alamgir A."/>
            <person name="Owens N."/>
            <person name="Weber N.D."/>
            <person name="Virtaneva K."/>
            <person name="Barbian K."/>
            <person name="Babar A."/>
            <person name="Rosenke K."/>
        </authorList>
    </citation>
    <scope>NUCLEOTIDE SEQUENCE [LARGE SCALE GENOMIC DNA]</scope>
    <source>
        <strain evidence="1 2">IFM 0406</strain>
    </source>
</reference>
<accession>A0A164KYJ3</accession>
<dbReference type="STRING" id="455432.AWN90_03340"/>
<dbReference type="EMBL" id="LWGR01000012">
    <property type="protein sequence ID" value="KZM71851.1"/>
    <property type="molecule type" value="Genomic_DNA"/>
</dbReference>
<proteinExistence type="predicted"/>
<comment type="caution">
    <text evidence="1">The sequence shown here is derived from an EMBL/GenBank/DDBJ whole genome shotgun (WGS) entry which is preliminary data.</text>
</comment>
<name>A0A164KYJ3_9NOCA</name>